<evidence type="ECO:0000259" key="2">
    <source>
        <dbReference type="PROSITE" id="PS50206"/>
    </source>
</evidence>
<evidence type="ECO:0000313" key="4">
    <source>
        <dbReference type="Proteomes" id="UP000245390"/>
    </source>
</evidence>
<comment type="similarity">
    <text evidence="1">Belongs to the TrhO family.</text>
</comment>
<comment type="function">
    <text evidence="1">Catalyzes oxygen-dependent 5-hydroxyuridine (ho5U) modification at position 34 in tRNAs.</text>
</comment>
<comment type="caution">
    <text evidence="3">The sequence shown here is derived from an EMBL/GenBank/DDBJ whole genome shotgun (WGS) entry which is preliminary data.</text>
</comment>
<dbReference type="InterPro" id="IPR001763">
    <property type="entry name" value="Rhodanese-like_dom"/>
</dbReference>
<reference evidence="3 4" key="1">
    <citation type="submission" date="2018-05" db="EMBL/GenBank/DDBJ databases">
        <title>Genomic Encyclopedia of Type Strains, Phase IV (KMG-IV): sequencing the most valuable type-strain genomes for metagenomic binning, comparative biology and taxonomic classification.</title>
        <authorList>
            <person name="Goeker M."/>
        </authorList>
    </citation>
    <scope>NUCLEOTIDE SEQUENCE [LARGE SCALE GENOMIC DNA]</scope>
    <source>
        <strain evidence="3 4">DSM 103371</strain>
    </source>
</reference>
<organism evidence="3 4">
    <name type="scientific">Silicimonas algicola</name>
    <dbReference type="NCBI Taxonomy" id="1826607"/>
    <lineage>
        <taxon>Bacteria</taxon>
        <taxon>Pseudomonadati</taxon>
        <taxon>Pseudomonadota</taxon>
        <taxon>Alphaproteobacteria</taxon>
        <taxon>Rhodobacterales</taxon>
        <taxon>Paracoccaceae</taxon>
    </lineage>
</organism>
<dbReference type="Gene3D" id="3.30.70.100">
    <property type="match status" value="1"/>
</dbReference>
<dbReference type="PROSITE" id="PS50206">
    <property type="entry name" value="RHODANESE_3"/>
    <property type="match status" value="1"/>
</dbReference>
<dbReference type="Pfam" id="PF17773">
    <property type="entry name" value="UPF0176_N"/>
    <property type="match status" value="1"/>
</dbReference>
<dbReference type="Gene3D" id="3.40.250.10">
    <property type="entry name" value="Rhodanese-like domain"/>
    <property type="match status" value="1"/>
</dbReference>
<dbReference type="PANTHER" id="PTHR43268">
    <property type="entry name" value="THIOSULFATE SULFURTRANSFERASE/RHODANESE-LIKE DOMAIN-CONTAINING PROTEIN 2"/>
    <property type="match status" value="1"/>
</dbReference>
<proteinExistence type="inferred from homology"/>
<sequence>MLTVAAFYRFTPFEDPGSMRAPLLAAARDGGVRGTILLAAEGVNGTIAGPREGVDAVLAHLKAFPGCADLSWKESHASQMPFGRMKVRVKREIVSLGRPEANPSHAVGTHVPAREWNDLIARDDVVVIDTRNDYEVAIGTFRGAVDPGTRSFGEFPDWWVKNGDRMRDRKIAMFCTGGIRCEKASSYLLSQGVEEVFHLDGGILKYLEEVQESDSLWDGACFVFDGRVSVAHGLVEGDHSLCHACGVPLTPAETLHPHFEAGVSCHRCMDSYDDDDRARFRERQRQVTLAETRGLRHMGSDGP</sequence>
<dbReference type="InterPro" id="IPR036873">
    <property type="entry name" value="Rhodanese-like_dom_sf"/>
</dbReference>
<dbReference type="OrthoDB" id="9778326at2"/>
<dbReference type="CDD" id="cd01518">
    <property type="entry name" value="RHOD_YceA"/>
    <property type="match status" value="1"/>
</dbReference>
<dbReference type="SMART" id="SM00450">
    <property type="entry name" value="RHOD"/>
    <property type="match status" value="1"/>
</dbReference>
<dbReference type="AlphaFoldDB" id="A0A316G6N8"/>
<protein>
    <recommendedName>
        <fullName evidence="1">tRNA uridine(34) hydroxylase</fullName>
        <ecNumber evidence="1">1.14.-.-</ecNumber>
    </recommendedName>
    <alternativeName>
        <fullName evidence="1">tRNA hydroxylation protein O</fullName>
    </alternativeName>
</protein>
<dbReference type="KEGG" id="salo:EF888_00105"/>
<dbReference type="HAMAP" id="MF_00469">
    <property type="entry name" value="TrhO"/>
    <property type="match status" value="1"/>
</dbReference>
<keyword evidence="1" id="KW-0560">Oxidoreductase</keyword>
<dbReference type="GO" id="GO:0006400">
    <property type="term" value="P:tRNA modification"/>
    <property type="evidence" value="ECO:0007669"/>
    <property type="project" value="UniProtKB-UniRule"/>
</dbReference>
<keyword evidence="1" id="KW-0819">tRNA processing</keyword>
<evidence type="ECO:0000256" key="1">
    <source>
        <dbReference type="HAMAP-Rule" id="MF_00469"/>
    </source>
</evidence>
<evidence type="ECO:0000313" key="3">
    <source>
        <dbReference type="EMBL" id="PWK56611.1"/>
    </source>
</evidence>
<accession>A0A316G6N8</accession>
<dbReference type="EMBL" id="QGGV01000004">
    <property type="protein sequence ID" value="PWK56611.1"/>
    <property type="molecule type" value="Genomic_DNA"/>
</dbReference>
<dbReference type="NCBIfam" id="NF001136">
    <property type="entry name" value="PRK00142.1-4"/>
    <property type="match status" value="1"/>
</dbReference>
<dbReference type="EC" id="1.14.-.-" evidence="1"/>
<feature type="domain" description="Rhodanese" evidence="2">
    <location>
        <begin position="121"/>
        <end position="215"/>
    </location>
</feature>
<dbReference type="Proteomes" id="UP000245390">
    <property type="component" value="Unassembled WGS sequence"/>
</dbReference>
<dbReference type="InterPro" id="IPR020936">
    <property type="entry name" value="TrhO"/>
</dbReference>
<dbReference type="PANTHER" id="PTHR43268:SF3">
    <property type="entry name" value="RHODANESE-LIKE DOMAIN-CONTAINING PROTEIN 7-RELATED"/>
    <property type="match status" value="1"/>
</dbReference>
<dbReference type="RefSeq" id="WP_109759287.1">
    <property type="nucleotide sequence ID" value="NZ_CP034588.1"/>
</dbReference>
<dbReference type="SUPFAM" id="SSF52821">
    <property type="entry name" value="Rhodanese/Cell cycle control phosphatase"/>
    <property type="match status" value="1"/>
</dbReference>
<comment type="catalytic activity">
    <reaction evidence="1">
        <text>uridine(34) in tRNA + AH2 + O2 = 5-hydroxyuridine(34) in tRNA + A + H2O</text>
        <dbReference type="Rhea" id="RHEA:64224"/>
        <dbReference type="Rhea" id="RHEA-COMP:11727"/>
        <dbReference type="Rhea" id="RHEA-COMP:13381"/>
        <dbReference type="ChEBI" id="CHEBI:13193"/>
        <dbReference type="ChEBI" id="CHEBI:15377"/>
        <dbReference type="ChEBI" id="CHEBI:15379"/>
        <dbReference type="ChEBI" id="CHEBI:17499"/>
        <dbReference type="ChEBI" id="CHEBI:65315"/>
        <dbReference type="ChEBI" id="CHEBI:136877"/>
    </reaction>
</comment>
<dbReference type="Pfam" id="PF00581">
    <property type="entry name" value="Rhodanese"/>
    <property type="match status" value="1"/>
</dbReference>
<gene>
    <name evidence="1" type="primary">trhO</name>
    <name evidence="3" type="ORF">C8D95_104284</name>
</gene>
<name>A0A316G6N8_9RHOB</name>
<dbReference type="InterPro" id="IPR040503">
    <property type="entry name" value="TRHO_N"/>
</dbReference>
<keyword evidence="4" id="KW-1185">Reference proteome</keyword>
<dbReference type="GO" id="GO:0016705">
    <property type="term" value="F:oxidoreductase activity, acting on paired donors, with incorporation or reduction of molecular oxygen"/>
    <property type="evidence" value="ECO:0007669"/>
    <property type="project" value="UniProtKB-UniRule"/>
</dbReference>